<name>A0ABV3XSA1_9RHOB</name>
<proteinExistence type="predicted"/>
<accession>A0ABV3XSA1</accession>
<sequence>MARKGNSARPAGRALLVTRVSTDTAHVGHGRK</sequence>
<evidence type="ECO:0000313" key="1">
    <source>
        <dbReference type="EMBL" id="MEX5728210.1"/>
    </source>
</evidence>
<evidence type="ECO:0000313" key="2">
    <source>
        <dbReference type="Proteomes" id="UP001560019"/>
    </source>
</evidence>
<reference evidence="1 2" key="1">
    <citation type="submission" date="2024-06" db="EMBL/GenBank/DDBJ databases">
        <title>Genome of Rhodovulum iodosum, a marine photoferrotroph.</title>
        <authorList>
            <person name="Bianchini G."/>
            <person name="Nikeleit V."/>
            <person name="Kappler A."/>
            <person name="Bryce C."/>
            <person name="Sanchez-Baracaldo P."/>
        </authorList>
    </citation>
    <scope>NUCLEOTIDE SEQUENCE [LARGE SCALE GENOMIC DNA]</scope>
    <source>
        <strain evidence="1 2">UT/N1</strain>
    </source>
</reference>
<keyword evidence="2" id="KW-1185">Reference proteome</keyword>
<organism evidence="1 2">
    <name type="scientific">Rhodovulum iodosum</name>
    <dbReference type="NCBI Taxonomy" id="68291"/>
    <lineage>
        <taxon>Bacteria</taxon>
        <taxon>Pseudomonadati</taxon>
        <taxon>Pseudomonadota</taxon>
        <taxon>Alphaproteobacteria</taxon>
        <taxon>Rhodobacterales</taxon>
        <taxon>Paracoccaceae</taxon>
        <taxon>Rhodovulum</taxon>
    </lineage>
</organism>
<dbReference type="EMBL" id="JBEHHI010000001">
    <property type="protein sequence ID" value="MEX5728210.1"/>
    <property type="molecule type" value="Genomic_DNA"/>
</dbReference>
<protein>
    <submittedName>
        <fullName evidence="1">Uncharacterized protein</fullName>
    </submittedName>
</protein>
<dbReference type="Proteomes" id="UP001560019">
    <property type="component" value="Unassembled WGS sequence"/>
</dbReference>
<gene>
    <name evidence="1" type="ORF">Ga0609869_001563</name>
</gene>
<comment type="caution">
    <text evidence="1">The sequence shown here is derived from an EMBL/GenBank/DDBJ whole genome shotgun (WGS) entry which is preliminary data.</text>
</comment>